<evidence type="ECO:0000256" key="1">
    <source>
        <dbReference type="SAM" id="Phobius"/>
    </source>
</evidence>
<organism evidence="2 3">
    <name type="scientific">Aspergillus tamarii</name>
    <dbReference type="NCBI Taxonomy" id="41984"/>
    <lineage>
        <taxon>Eukaryota</taxon>
        <taxon>Fungi</taxon>
        <taxon>Dikarya</taxon>
        <taxon>Ascomycota</taxon>
        <taxon>Pezizomycotina</taxon>
        <taxon>Eurotiomycetes</taxon>
        <taxon>Eurotiomycetidae</taxon>
        <taxon>Eurotiales</taxon>
        <taxon>Aspergillaceae</taxon>
        <taxon>Aspergillus</taxon>
        <taxon>Aspergillus subgen. Circumdati</taxon>
    </lineage>
</organism>
<keyword evidence="1" id="KW-0472">Membrane</keyword>
<keyword evidence="1" id="KW-0812">Transmembrane</keyword>
<feature type="transmembrane region" description="Helical" evidence="1">
    <location>
        <begin position="33"/>
        <end position="50"/>
    </location>
</feature>
<evidence type="ECO:0000313" key="2">
    <source>
        <dbReference type="EMBL" id="KAE8166921.1"/>
    </source>
</evidence>
<reference evidence="2 3" key="1">
    <citation type="submission" date="2019-04" db="EMBL/GenBank/DDBJ databases">
        <title>Friends and foes A comparative genomics study of 23 Aspergillus species from section Flavi.</title>
        <authorList>
            <consortium name="DOE Joint Genome Institute"/>
            <person name="Kjaerbolling I."/>
            <person name="Vesth T."/>
            <person name="Frisvad J.C."/>
            <person name="Nybo J.L."/>
            <person name="Theobald S."/>
            <person name="Kildgaard S."/>
            <person name="Isbrandt T."/>
            <person name="Kuo A."/>
            <person name="Sato A."/>
            <person name="Lyhne E.K."/>
            <person name="Kogle M.E."/>
            <person name="Wiebenga A."/>
            <person name="Kun R.S."/>
            <person name="Lubbers R.J."/>
            <person name="Makela M.R."/>
            <person name="Barry K."/>
            <person name="Chovatia M."/>
            <person name="Clum A."/>
            <person name="Daum C."/>
            <person name="Haridas S."/>
            <person name="He G."/>
            <person name="LaButti K."/>
            <person name="Lipzen A."/>
            <person name="Mondo S."/>
            <person name="Riley R."/>
            <person name="Salamov A."/>
            <person name="Simmons B.A."/>
            <person name="Magnuson J.K."/>
            <person name="Henrissat B."/>
            <person name="Mortensen U.H."/>
            <person name="Larsen T.O."/>
            <person name="Devries R.P."/>
            <person name="Grigoriev I.V."/>
            <person name="Machida M."/>
            <person name="Baker S.E."/>
            <person name="Andersen M.R."/>
        </authorList>
    </citation>
    <scope>NUCLEOTIDE SEQUENCE [LARGE SCALE GENOMIC DNA]</scope>
    <source>
        <strain evidence="2 3">CBS 117626</strain>
    </source>
</reference>
<protein>
    <submittedName>
        <fullName evidence="2">Uncharacterized protein</fullName>
    </submittedName>
</protein>
<sequence length="56" mass="6154">MINCVEETVAIESCSRAGPHDVWSPNWTMCRKSLVSLGGLAFGWLFLVGTDSRLVL</sequence>
<proteinExistence type="predicted"/>
<dbReference type="AlphaFoldDB" id="A0A5N6VAJ5"/>
<name>A0A5N6VAJ5_ASPTM</name>
<accession>A0A5N6VAJ5</accession>
<gene>
    <name evidence="2" type="ORF">BDV40DRAFT_253869</name>
</gene>
<keyword evidence="1" id="KW-1133">Transmembrane helix</keyword>
<evidence type="ECO:0000313" key="3">
    <source>
        <dbReference type="Proteomes" id="UP000326950"/>
    </source>
</evidence>
<keyword evidence="3" id="KW-1185">Reference proteome</keyword>
<dbReference type="EMBL" id="ML738591">
    <property type="protein sequence ID" value="KAE8166921.1"/>
    <property type="molecule type" value="Genomic_DNA"/>
</dbReference>
<dbReference type="Proteomes" id="UP000326950">
    <property type="component" value="Unassembled WGS sequence"/>
</dbReference>